<dbReference type="InterPro" id="IPR012899">
    <property type="entry name" value="LTXXQ"/>
</dbReference>
<evidence type="ECO:0000256" key="5">
    <source>
        <dbReference type="SAM" id="Coils"/>
    </source>
</evidence>
<evidence type="ECO:0000313" key="8">
    <source>
        <dbReference type="EMBL" id="KST69648.1"/>
    </source>
</evidence>
<comment type="subcellular location">
    <subcellularLocation>
        <location evidence="1">Periplasm</location>
    </subcellularLocation>
</comment>
<dbReference type="CDD" id="cd09916">
    <property type="entry name" value="CpxP_like"/>
    <property type="match status" value="1"/>
</dbReference>
<dbReference type="PANTHER" id="PTHR38102:SF1">
    <property type="entry name" value="PERIPLASMIC CHAPERONE SPY"/>
    <property type="match status" value="1"/>
</dbReference>
<dbReference type="Pfam" id="PF07813">
    <property type="entry name" value="LTXXQ"/>
    <property type="match status" value="1"/>
</dbReference>
<comment type="caution">
    <text evidence="8">The sequence shown here is derived from an EMBL/GenBank/DDBJ whole genome shotgun (WGS) entry which is preliminary data.</text>
</comment>
<protein>
    <recommendedName>
        <fullName evidence="10">P pilus assembly/Cpx signaling pathway, periplasmic inhibitor/zinc-resistance associated protein</fullName>
    </recommendedName>
</protein>
<feature type="region of interest" description="Disordered" evidence="6">
    <location>
        <begin position="150"/>
        <end position="181"/>
    </location>
</feature>
<keyword evidence="4" id="KW-0574">Periplasm</keyword>
<dbReference type="GO" id="GO:0051082">
    <property type="term" value="F:unfolded protein binding"/>
    <property type="evidence" value="ECO:0007669"/>
    <property type="project" value="TreeGrafter"/>
</dbReference>
<evidence type="ECO:0000256" key="3">
    <source>
        <dbReference type="ARBA" id="ARBA00022729"/>
    </source>
</evidence>
<reference evidence="8 9" key="1">
    <citation type="journal article" date="2015" name="Genome Announc.">
        <title>Draft Genome of the Euendolithic (true boring) Cyanobacterium Mastigocoleus testarum strain BC008.</title>
        <authorList>
            <person name="Guida B.S."/>
            <person name="Garcia-Pichel F."/>
        </authorList>
    </citation>
    <scope>NUCLEOTIDE SEQUENCE [LARGE SCALE GENOMIC DNA]</scope>
    <source>
        <strain evidence="8 9">BC008</strain>
    </source>
</reference>
<dbReference type="InterPro" id="IPR052211">
    <property type="entry name" value="Cpx_auxiliary_protein"/>
</dbReference>
<proteinExistence type="inferred from homology"/>
<evidence type="ECO:0008006" key="10">
    <source>
        <dbReference type="Google" id="ProtNLM"/>
    </source>
</evidence>
<name>A0A0V7ZYK9_9CYAN</name>
<evidence type="ECO:0000256" key="7">
    <source>
        <dbReference type="SAM" id="SignalP"/>
    </source>
</evidence>
<gene>
    <name evidence="8" type="ORF">BC008_04925</name>
</gene>
<comment type="similarity">
    <text evidence="2">Belongs to the CpxP/Spy family.</text>
</comment>
<evidence type="ECO:0000256" key="2">
    <source>
        <dbReference type="ARBA" id="ARBA00008441"/>
    </source>
</evidence>
<dbReference type="Gene3D" id="1.20.120.1490">
    <property type="match status" value="1"/>
</dbReference>
<dbReference type="PANTHER" id="PTHR38102">
    <property type="entry name" value="PERIPLASMIC CHAPERONE SPY"/>
    <property type="match status" value="1"/>
</dbReference>
<keyword evidence="9" id="KW-1185">Reference proteome</keyword>
<dbReference type="GO" id="GO:0030288">
    <property type="term" value="C:outer membrane-bounded periplasmic space"/>
    <property type="evidence" value="ECO:0007669"/>
    <property type="project" value="TreeGrafter"/>
</dbReference>
<feature type="coiled-coil region" evidence="5">
    <location>
        <begin position="86"/>
        <end position="141"/>
    </location>
</feature>
<dbReference type="RefSeq" id="WP_058183207.1">
    <property type="nucleotide sequence ID" value="NZ_LMTZ01000016.1"/>
</dbReference>
<feature type="chain" id="PRO_5006890224" description="P pilus assembly/Cpx signaling pathway, periplasmic inhibitor/zinc-resistance associated protein" evidence="7">
    <location>
        <begin position="24"/>
        <end position="181"/>
    </location>
</feature>
<evidence type="ECO:0000313" key="9">
    <source>
        <dbReference type="Proteomes" id="UP000053372"/>
    </source>
</evidence>
<sequence>MNWRQISVLLAASVILPAGSVTANQLSVSSTSVSQSNISVRSGKIAQASPNTPNFKRRRRVKGGMKKIFQQLNLSTEQQERIKAIRQESKENNSSLRQEMRLAKEEMRKLMIQDTSSDNELRQQHEKIQNLKKELGNQRFETMLKMRQVLTPEQRSKMAELKQQRRQNFRKRWQGRSYKDS</sequence>
<dbReference type="Proteomes" id="UP000053372">
    <property type="component" value="Unassembled WGS sequence"/>
</dbReference>
<evidence type="ECO:0000256" key="4">
    <source>
        <dbReference type="ARBA" id="ARBA00022764"/>
    </source>
</evidence>
<keyword evidence="3 7" id="KW-0732">Signal</keyword>
<dbReference type="OrthoDB" id="531812at2"/>
<evidence type="ECO:0000256" key="1">
    <source>
        <dbReference type="ARBA" id="ARBA00004418"/>
    </source>
</evidence>
<dbReference type="PIRSF" id="PIRSF034445">
    <property type="entry name" value="CpxP_Spy"/>
    <property type="match status" value="1"/>
</dbReference>
<feature type="compositionally biased region" description="Basic residues" evidence="6">
    <location>
        <begin position="164"/>
        <end position="174"/>
    </location>
</feature>
<accession>A0A0V7ZYK9</accession>
<dbReference type="AlphaFoldDB" id="A0A0V7ZYK9"/>
<feature type="compositionally biased region" description="Basic and acidic residues" evidence="6">
    <location>
        <begin position="154"/>
        <end position="163"/>
    </location>
</feature>
<keyword evidence="5" id="KW-0175">Coiled coil</keyword>
<organism evidence="8 9">
    <name type="scientific">Mastigocoleus testarum BC008</name>
    <dbReference type="NCBI Taxonomy" id="371196"/>
    <lineage>
        <taxon>Bacteria</taxon>
        <taxon>Bacillati</taxon>
        <taxon>Cyanobacteriota</taxon>
        <taxon>Cyanophyceae</taxon>
        <taxon>Nostocales</taxon>
        <taxon>Hapalosiphonaceae</taxon>
        <taxon>Mastigocoleus</taxon>
    </lineage>
</organism>
<feature type="signal peptide" evidence="7">
    <location>
        <begin position="1"/>
        <end position="23"/>
    </location>
</feature>
<dbReference type="EMBL" id="LMTZ01000016">
    <property type="protein sequence ID" value="KST69648.1"/>
    <property type="molecule type" value="Genomic_DNA"/>
</dbReference>
<evidence type="ECO:0000256" key="6">
    <source>
        <dbReference type="SAM" id="MobiDB-lite"/>
    </source>
</evidence>